<gene>
    <name evidence="4" type="ORF">VTJ83DRAFT_5471</name>
</gene>
<dbReference type="Pfam" id="PF01805">
    <property type="entry name" value="Surp"/>
    <property type="match status" value="1"/>
</dbReference>
<evidence type="ECO:0000313" key="5">
    <source>
        <dbReference type="Proteomes" id="UP001600064"/>
    </source>
</evidence>
<sequence length="891" mass="96641">MSSTKKIAEFPDLEAKLQKPTRQSAFEKQKAEAEAKRRRDEAETAAVYEDFVKSLGHDGEDDVLREPRRAPSRPPPGPERPAFGSGAPFGGGTGKRHFGVPSGASLKSGPGSLGPPPASFGKKRPFEGFQRESEDRKDKERDSGPGTLPVSKAFEASDDEAEDPAATTSAAATATAAAAAAATTASTITDRAEEKAVSKPTLRLANLPPGSSPAFIKSLIPSNLTVENVKIVPPSGPGGTERKSIAAIVTLSKETPATDIDNAVSALQNRYLGFGYFLSLHRHLSSAAIASGLGALSAPSAATMSHPFGAKKVAGGPGRPSHHPHLGHGRAYAPPSSYGPPAGGPIHRAGILHVPVRPPRDIKQIRMIHKVIEAVLEHGPELEALLMSRPDVQRDEKWAWIWDARSEGGVWYRWKLWEIVTGGRAARGKLEYVPLFEGSHAWKRPARRLAFEYATGVDDFVSDPDYDSSDDDDFEDEPARQGDGAEQEDTFLNPIEKFKLAHLLARLPTSLSKIRKGDIARVTAFAITHASRGADEIVDMVVSNVEHPFAYTSANPDYKPEGARGKPGSNNNNNSNNNENDNNNNNSKGEASRDGSPAPPDPDRDRTTSSDARDWSAARLLGLYVISDILSSSSTSGIRHAWRYRQLFEAALRSRKTFEVLGLMAEKHTWGRLRAEKWKRSVGLVLSLWEGWCVFPVETHEEFVRSFENPPSARKETSGSESDKKAVRRWKTVDGAPGPAEGGGFLPVSTKPAVAEHEASGDDYVESILYLDVDDDDNNNNETNKELLHPDRLQYLASLDDAFDDLDLDGEPYDDEDDKASQQGSAEGDVQMQDSDQPTAPPPLPPPEEQQQQKEVKIVGGFQMSAPKTAPAKKRMRAMDMFGDSDSEGGT</sequence>
<dbReference type="InterPro" id="IPR051485">
    <property type="entry name" value="SR-CTD_assoc_factor"/>
</dbReference>
<protein>
    <recommendedName>
        <fullName evidence="3">CID domain-containing protein</fullName>
    </recommendedName>
</protein>
<dbReference type="PANTHER" id="PTHR23140:SF0">
    <property type="entry name" value="U2 SNRNP-ASSOCIATED SURP MOTIF-CONTAINING PROTEIN"/>
    <property type="match status" value="1"/>
</dbReference>
<dbReference type="Gene3D" id="1.10.10.790">
    <property type="entry name" value="Surp module"/>
    <property type="match status" value="1"/>
</dbReference>
<organism evidence="4 5">
    <name type="scientific">Remersonia thermophila</name>
    <dbReference type="NCBI Taxonomy" id="72144"/>
    <lineage>
        <taxon>Eukaryota</taxon>
        <taxon>Fungi</taxon>
        <taxon>Dikarya</taxon>
        <taxon>Ascomycota</taxon>
        <taxon>Pezizomycotina</taxon>
        <taxon>Sordariomycetes</taxon>
        <taxon>Sordariomycetidae</taxon>
        <taxon>Sordariales</taxon>
        <taxon>Sordariales incertae sedis</taxon>
        <taxon>Remersonia</taxon>
    </lineage>
</organism>
<evidence type="ECO:0000256" key="1">
    <source>
        <dbReference type="ARBA" id="ARBA00022884"/>
    </source>
</evidence>
<feature type="region of interest" description="Disordered" evidence="2">
    <location>
        <begin position="733"/>
        <end position="759"/>
    </location>
</feature>
<dbReference type="EMBL" id="JAZGUE010000005">
    <property type="protein sequence ID" value="KAL2266119.1"/>
    <property type="molecule type" value="Genomic_DNA"/>
</dbReference>
<dbReference type="PANTHER" id="PTHR23140">
    <property type="entry name" value="RNA PROCESSING PROTEIN LD23810P"/>
    <property type="match status" value="1"/>
</dbReference>
<feature type="region of interest" description="Disordered" evidence="2">
    <location>
        <begin position="185"/>
        <end position="204"/>
    </location>
</feature>
<feature type="region of interest" description="Disordered" evidence="2">
    <location>
        <begin position="551"/>
        <end position="611"/>
    </location>
</feature>
<feature type="region of interest" description="Disordered" evidence="2">
    <location>
        <begin position="1"/>
        <end position="170"/>
    </location>
</feature>
<dbReference type="Proteomes" id="UP001600064">
    <property type="component" value="Unassembled WGS sequence"/>
</dbReference>
<dbReference type="RefSeq" id="XP_070864846.1">
    <property type="nucleotide sequence ID" value="XM_071012075.1"/>
</dbReference>
<dbReference type="GeneID" id="98126719"/>
<name>A0ABR4D7U6_9PEZI</name>
<feature type="region of interest" description="Disordered" evidence="2">
    <location>
        <begin position="312"/>
        <end position="339"/>
    </location>
</feature>
<dbReference type="SUPFAM" id="SSF109905">
    <property type="entry name" value="Surp module (SWAP domain)"/>
    <property type="match status" value="1"/>
</dbReference>
<feature type="region of interest" description="Disordered" evidence="2">
    <location>
        <begin position="461"/>
        <end position="491"/>
    </location>
</feature>
<feature type="compositionally biased region" description="Acidic residues" evidence="2">
    <location>
        <begin position="461"/>
        <end position="476"/>
    </location>
</feature>
<reference evidence="4 5" key="1">
    <citation type="journal article" date="2024" name="Commun. Biol.">
        <title>Comparative genomic analysis of thermophilic fungi reveals convergent evolutionary adaptations and gene losses.</title>
        <authorList>
            <person name="Steindorff A.S."/>
            <person name="Aguilar-Pontes M.V."/>
            <person name="Robinson A.J."/>
            <person name="Andreopoulos B."/>
            <person name="LaButti K."/>
            <person name="Kuo A."/>
            <person name="Mondo S."/>
            <person name="Riley R."/>
            <person name="Otillar R."/>
            <person name="Haridas S."/>
            <person name="Lipzen A."/>
            <person name="Grimwood J."/>
            <person name="Schmutz J."/>
            <person name="Clum A."/>
            <person name="Reid I.D."/>
            <person name="Moisan M.C."/>
            <person name="Butler G."/>
            <person name="Nguyen T.T.M."/>
            <person name="Dewar K."/>
            <person name="Conant G."/>
            <person name="Drula E."/>
            <person name="Henrissat B."/>
            <person name="Hansel C."/>
            <person name="Singer S."/>
            <person name="Hutchinson M.I."/>
            <person name="de Vries R.P."/>
            <person name="Natvig D.O."/>
            <person name="Powell A.J."/>
            <person name="Tsang A."/>
            <person name="Grigoriev I.V."/>
        </authorList>
    </citation>
    <scope>NUCLEOTIDE SEQUENCE [LARGE SCALE GENOMIC DNA]</scope>
    <source>
        <strain evidence="4 5">ATCC 22073</strain>
    </source>
</reference>
<feature type="compositionally biased region" description="Basic and acidic residues" evidence="2">
    <location>
        <begin position="50"/>
        <end position="69"/>
    </location>
</feature>
<dbReference type="Gene3D" id="1.25.40.90">
    <property type="match status" value="1"/>
</dbReference>
<feature type="compositionally biased region" description="Acidic residues" evidence="2">
    <location>
        <begin position="804"/>
        <end position="818"/>
    </location>
</feature>
<feature type="region of interest" description="Disordered" evidence="2">
    <location>
        <begin position="708"/>
        <end position="727"/>
    </location>
</feature>
<feature type="domain" description="CID" evidence="3">
    <location>
        <begin position="492"/>
        <end position="711"/>
    </location>
</feature>
<feature type="compositionally biased region" description="Basic and acidic residues" evidence="2">
    <location>
        <begin position="25"/>
        <end position="42"/>
    </location>
</feature>
<feature type="compositionally biased region" description="Basic and acidic residues" evidence="2">
    <location>
        <begin position="1"/>
        <end position="17"/>
    </location>
</feature>
<feature type="compositionally biased region" description="Low complexity" evidence="2">
    <location>
        <begin position="101"/>
        <end position="110"/>
    </location>
</feature>
<dbReference type="SMART" id="SM00582">
    <property type="entry name" value="RPR"/>
    <property type="match status" value="1"/>
</dbReference>
<feature type="compositionally biased region" description="Pro residues" evidence="2">
    <location>
        <begin position="839"/>
        <end position="848"/>
    </location>
</feature>
<comment type="caution">
    <text evidence="4">The sequence shown here is derived from an EMBL/GenBank/DDBJ whole genome shotgun (WGS) entry which is preliminary data.</text>
</comment>
<dbReference type="InterPro" id="IPR000061">
    <property type="entry name" value="Surp"/>
</dbReference>
<keyword evidence="5" id="KW-1185">Reference proteome</keyword>
<evidence type="ECO:0000259" key="3">
    <source>
        <dbReference type="PROSITE" id="PS51391"/>
    </source>
</evidence>
<evidence type="ECO:0000313" key="4">
    <source>
        <dbReference type="EMBL" id="KAL2266119.1"/>
    </source>
</evidence>
<feature type="compositionally biased region" description="Basic and acidic residues" evidence="2">
    <location>
        <begin position="713"/>
        <end position="725"/>
    </location>
</feature>
<evidence type="ECO:0000256" key="2">
    <source>
        <dbReference type="SAM" id="MobiDB-lite"/>
    </source>
</evidence>
<keyword evidence="1" id="KW-0694">RNA-binding</keyword>
<dbReference type="InterPro" id="IPR006569">
    <property type="entry name" value="CID_dom"/>
</dbReference>
<feature type="compositionally biased region" description="Basic and acidic residues" evidence="2">
    <location>
        <begin position="601"/>
        <end position="611"/>
    </location>
</feature>
<accession>A0ABR4D7U6</accession>
<dbReference type="PROSITE" id="PS51391">
    <property type="entry name" value="CID"/>
    <property type="match status" value="1"/>
</dbReference>
<dbReference type="InterPro" id="IPR035967">
    <property type="entry name" value="SWAP/Surp_sf"/>
</dbReference>
<dbReference type="InterPro" id="IPR008942">
    <property type="entry name" value="ENTH_VHS"/>
</dbReference>
<feature type="compositionally biased region" description="Basic and acidic residues" evidence="2">
    <location>
        <begin position="124"/>
        <end position="143"/>
    </location>
</feature>
<feature type="compositionally biased region" description="Low complexity" evidence="2">
    <location>
        <begin position="569"/>
        <end position="587"/>
    </location>
</feature>
<proteinExistence type="predicted"/>
<feature type="region of interest" description="Disordered" evidence="2">
    <location>
        <begin position="804"/>
        <end position="891"/>
    </location>
</feature>